<evidence type="ECO:0000256" key="5">
    <source>
        <dbReference type="PIRSR" id="PIRSR601382-1"/>
    </source>
</evidence>
<dbReference type="GO" id="GO:1904380">
    <property type="term" value="P:endoplasmic reticulum mannose trimming"/>
    <property type="evidence" value="ECO:0007669"/>
    <property type="project" value="InterPro"/>
</dbReference>
<name>A0A9W8B6Z9_9FUNG</name>
<dbReference type="InterPro" id="IPR036026">
    <property type="entry name" value="Seven-hairpin_glycosidases"/>
</dbReference>
<comment type="caution">
    <text evidence="9">The sequence shown here is derived from an EMBL/GenBank/DDBJ whole genome shotgun (WGS) entry which is preliminary data.</text>
</comment>
<keyword evidence="7" id="KW-0326">Glycosidase</keyword>
<keyword evidence="4" id="KW-0325">Glycoprotein</keyword>
<dbReference type="AlphaFoldDB" id="A0A9W8B6Z9"/>
<gene>
    <name evidence="9" type="ORF">H4R34_000038</name>
</gene>
<dbReference type="EMBL" id="JANBQB010000001">
    <property type="protein sequence ID" value="KAJ1985384.1"/>
    <property type="molecule type" value="Genomic_DNA"/>
</dbReference>
<sequence>MKHLVIFGAVLVGGYSFLATATTLHAFPASAGWMNQTERLVLRETVREMFNHAYNSYMDHGFPADEIRPLTCQPLYRDRLNPNHVGLNDVLGDYALTLVDSLDTLYVLGHRREFIQAIQLVRQHVHFDVDSRVQVFEVTIRMLGGLLSGHILASGGPFGAPVESYGDELLALAWDLGTRLLPAFEQSPTKFPLARVNLRRGVAVGETYDTCTAGVGTLLLEFGTLSRLTGDLRFERVARDALDAVWAMRSSRDLVGNAINLAQNQWIDATSGIGAGIDSYFEYLLKSYVLLGEPRYLDMFNQAYTGLLRYARDATGYIYHNVDAWQGKLQNSWIDSLSAFFSGLQVLAGDVESAIRSHLVHYNIWRKYHALPERFNTYYQVPVLMYYPLRPEFIESTYFLYQATRDPFYLRVGEQIIHDLNTYMRSSCGFTSLSNVVTKAQDDRMESFFLGESIKYLYLLFDEENPLNSLDTNFVFTTEAHIMHLPRTKVSRNQTFGFQARSYAQYTCPNPRAERMDYTDPDSPLSLPITVPFRPDFDAVRQRMGRVDDRFAPDSMSTTTANTTTPTLAKPIGTAADQPSIPPLTIEPLAPLGMCMYFSSYAIPTHPRYRTSHLARA</sequence>
<feature type="active site" description="Proton donor" evidence="5">
    <location>
        <position position="373"/>
    </location>
</feature>
<comment type="similarity">
    <text evidence="2 7">Belongs to the glycosyl hydrolase 47 family.</text>
</comment>
<feature type="active site" description="Proton donor" evidence="5">
    <location>
        <position position="137"/>
    </location>
</feature>
<evidence type="ECO:0000256" key="1">
    <source>
        <dbReference type="ARBA" id="ARBA00004240"/>
    </source>
</evidence>
<evidence type="ECO:0000313" key="9">
    <source>
        <dbReference type="EMBL" id="KAJ1985384.1"/>
    </source>
</evidence>
<evidence type="ECO:0000313" key="10">
    <source>
        <dbReference type="Proteomes" id="UP001151582"/>
    </source>
</evidence>
<dbReference type="PANTHER" id="PTHR45679">
    <property type="entry name" value="ER DEGRADATION-ENHANCING ALPHA-MANNOSIDASE-LIKE PROTEIN 2"/>
    <property type="match status" value="1"/>
</dbReference>
<dbReference type="InterPro" id="IPR001382">
    <property type="entry name" value="Glyco_hydro_47"/>
</dbReference>
<feature type="binding site" evidence="6">
    <location>
        <position position="478"/>
    </location>
    <ligand>
        <name>Ca(2+)</name>
        <dbReference type="ChEBI" id="CHEBI:29108"/>
    </ligand>
</feature>
<proteinExistence type="inferred from homology"/>
<dbReference type="GO" id="GO:0036503">
    <property type="term" value="P:ERAD pathway"/>
    <property type="evidence" value="ECO:0007669"/>
    <property type="project" value="UniProtKB-ARBA"/>
</dbReference>
<dbReference type="Pfam" id="PF01532">
    <property type="entry name" value="Glyco_hydro_47"/>
    <property type="match status" value="1"/>
</dbReference>
<feature type="region of interest" description="Disordered" evidence="8">
    <location>
        <begin position="550"/>
        <end position="576"/>
    </location>
</feature>
<feature type="active site" evidence="5">
    <location>
        <position position="392"/>
    </location>
</feature>
<dbReference type="GO" id="GO:0004571">
    <property type="term" value="F:mannosyl-oligosaccharide 1,2-alpha-mannosidase activity"/>
    <property type="evidence" value="ECO:0007669"/>
    <property type="project" value="InterPro"/>
</dbReference>
<keyword evidence="7" id="KW-0378">Hydrolase</keyword>
<feature type="active site" evidence="5">
    <location>
        <position position="278"/>
    </location>
</feature>
<dbReference type="OrthoDB" id="8118055at2759"/>
<keyword evidence="3" id="KW-0256">Endoplasmic reticulum</keyword>
<keyword evidence="6" id="KW-0479">Metal-binding</keyword>
<evidence type="ECO:0000256" key="4">
    <source>
        <dbReference type="ARBA" id="ARBA00023180"/>
    </source>
</evidence>
<dbReference type="InterPro" id="IPR044674">
    <property type="entry name" value="EDEM1/2/3"/>
</dbReference>
<dbReference type="PANTHER" id="PTHR45679:SF5">
    <property type="entry name" value="ER DEGRADATION-ENHANCING ALPHA-MANNOSIDASE-LIKE PROTEIN 1"/>
    <property type="match status" value="1"/>
</dbReference>
<evidence type="ECO:0000256" key="8">
    <source>
        <dbReference type="SAM" id="MobiDB-lite"/>
    </source>
</evidence>
<dbReference type="GO" id="GO:0016020">
    <property type="term" value="C:membrane"/>
    <property type="evidence" value="ECO:0007669"/>
    <property type="project" value="InterPro"/>
</dbReference>
<organism evidence="9 10">
    <name type="scientific">Dimargaris verticillata</name>
    <dbReference type="NCBI Taxonomy" id="2761393"/>
    <lineage>
        <taxon>Eukaryota</taxon>
        <taxon>Fungi</taxon>
        <taxon>Fungi incertae sedis</taxon>
        <taxon>Zoopagomycota</taxon>
        <taxon>Kickxellomycotina</taxon>
        <taxon>Dimargaritomycetes</taxon>
        <taxon>Dimargaritales</taxon>
        <taxon>Dimargaritaceae</taxon>
        <taxon>Dimargaris</taxon>
    </lineage>
</organism>
<dbReference type="Gene3D" id="1.50.10.10">
    <property type="match status" value="1"/>
</dbReference>
<dbReference type="EC" id="3.2.1.-" evidence="7"/>
<dbReference type="PRINTS" id="PR00747">
    <property type="entry name" value="GLYHDRLASE47"/>
</dbReference>
<reference evidence="9" key="1">
    <citation type="submission" date="2022-07" db="EMBL/GenBank/DDBJ databases">
        <title>Phylogenomic reconstructions and comparative analyses of Kickxellomycotina fungi.</title>
        <authorList>
            <person name="Reynolds N.K."/>
            <person name="Stajich J.E."/>
            <person name="Barry K."/>
            <person name="Grigoriev I.V."/>
            <person name="Crous P."/>
            <person name="Smith M.E."/>
        </authorList>
    </citation>
    <scope>NUCLEOTIDE SEQUENCE</scope>
    <source>
        <strain evidence="9">RSA 567</strain>
    </source>
</reference>
<dbReference type="GO" id="GO:0044322">
    <property type="term" value="C:endoplasmic reticulum quality control compartment"/>
    <property type="evidence" value="ECO:0007669"/>
    <property type="project" value="GOC"/>
</dbReference>
<dbReference type="GO" id="GO:0005975">
    <property type="term" value="P:carbohydrate metabolic process"/>
    <property type="evidence" value="ECO:0007669"/>
    <property type="project" value="InterPro"/>
</dbReference>
<evidence type="ECO:0000256" key="2">
    <source>
        <dbReference type="ARBA" id="ARBA00007658"/>
    </source>
</evidence>
<dbReference type="SUPFAM" id="SSF48225">
    <property type="entry name" value="Seven-hairpin glycosidases"/>
    <property type="match status" value="1"/>
</dbReference>
<evidence type="ECO:0000256" key="3">
    <source>
        <dbReference type="ARBA" id="ARBA00022824"/>
    </source>
</evidence>
<feature type="compositionally biased region" description="Low complexity" evidence="8">
    <location>
        <begin position="558"/>
        <end position="567"/>
    </location>
</feature>
<evidence type="ECO:0000256" key="6">
    <source>
        <dbReference type="PIRSR" id="PIRSR601382-2"/>
    </source>
</evidence>
<comment type="cofactor">
    <cofactor evidence="6">
        <name>Ca(2+)</name>
        <dbReference type="ChEBI" id="CHEBI:29108"/>
    </cofactor>
</comment>
<evidence type="ECO:0000256" key="7">
    <source>
        <dbReference type="RuleBase" id="RU361193"/>
    </source>
</evidence>
<keyword evidence="6" id="KW-0106">Calcium</keyword>
<dbReference type="GO" id="GO:0005509">
    <property type="term" value="F:calcium ion binding"/>
    <property type="evidence" value="ECO:0007669"/>
    <property type="project" value="InterPro"/>
</dbReference>
<dbReference type="Proteomes" id="UP001151582">
    <property type="component" value="Unassembled WGS sequence"/>
</dbReference>
<protein>
    <recommendedName>
        <fullName evidence="7">alpha-1,2-Mannosidase</fullName>
        <ecNumber evidence="7">3.2.1.-</ecNumber>
    </recommendedName>
</protein>
<keyword evidence="10" id="KW-1185">Reference proteome</keyword>
<dbReference type="InterPro" id="IPR012341">
    <property type="entry name" value="6hp_glycosidase-like_sf"/>
</dbReference>
<accession>A0A9W8B6Z9</accession>
<comment type="subcellular location">
    <subcellularLocation>
        <location evidence="1">Endoplasmic reticulum</location>
    </subcellularLocation>
</comment>